<evidence type="ECO:0000313" key="1">
    <source>
        <dbReference type="EMBL" id="VTJ55481.1"/>
    </source>
</evidence>
<name>A0A5E4AFK1_MARMO</name>
<proteinExistence type="predicted"/>
<dbReference type="Proteomes" id="UP000335636">
    <property type="component" value="Unassembled WGS sequence"/>
</dbReference>
<dbReference type="EMBL" id="CABDUW010000051">
    <property type="protein sequence ID" value="VTJ55481.1"/>
    <property type="molecule type" value="Genomic_DNA"/>
</dbReference>
<gene>
    <name evidence="1" type="ORF">MONAX_5E001355</name>
</gene>
<keyword evidence="2" id="KW-1185">Reference proteome</keyword>
<organism evidence="1 2">
    <name type="scientific">Marmota monax</name>
    <name type="common">Woodchuck</name>
    <dbReference type="NCBI Taxonomy" id="9995"/>
    <lineage>
        <taxon>Eukaryota</taxon>
        <taxon>Metazoa</taxon>
        <taxon>Chordata</taxon>
        <taxon>Craniata</taxon>
        <taxon>Vertebrata</taxon>
        <taxon>Euteleostomi</taxon>
        <taxon>Mammalia</taxon>
        <taxon>Eutheria</taxon>
        <taxon>Euarchontoglires</taxon>
        <taxon>Glires</taxon>
        <taxon>Rodentia</taxon>
        <taxon>Sciuromorpha</taxon>
        <taxon>Sciuridae</taxon>
        <taxon>Xerinae</taxon>
        <taxon>Marmotini</taxon>
        <taxon>Marmota</taxon>
    </lineage>
</organism>
<accession>A0A5E4AFK1</accession>
<evidence type="ECO:0000313" key="2">
    <source>
        <dbReference type="Proteomes" id="UP000335636"/>
    </source>
</evidence>
<reference evidence="1" key="1">
    <citation type="submission" date="2019-04" db="EMBL/GenBank/DDBJ databases">
        <authorList>
            <person name="Alioto T."/>
            <person name="Alioto T."/>
        </authorList>
    </citation>
    <scope>NUCLEOTIDE SEQUENCE [LARGE SCALE GENOMIC DNA]</scope>
</reference>
<dbReference type="AlphaFoldDB" id="A0A5E4AFK1"/>
<sequence>MRAASQPPRSTSGALGDVRFRVAARLTGRWWGLVTRAVAHERPRRRGSARCPKRGRTECIDLQAVVNLVDKPDTVLPYAFDPHLSWNADSLDV</sequence>
<protein>
    <submittedName>
        <fullName evidence="1">Uncharacterized protein</fullName>
    </submittedName>
</protein>
<comment type="caution">
    <text evidence="1">The sequence shown here is derived from an EMBL/GenBank/DDBJ whole genome shotgun (WGS) entry which is preliminary data.</text>
</comment>